<feature type="domain" description="PLD phosphodiesterase" evidence="2">
    <location>
        <begin position="165"/>
        <end position="192"/>
    </location>
</feature>
<dbReference type="EnsemblPlants" id="AET7Gv21238700.2">
    <property type="protein sequence ID" value="AET7Gv21238700.2"/>
    <property type="gene ID" value="AET7Gv21238700"/>
</dbReference>
<keyword evidence="4" id="KW-1185">Reference proteome</keyword>
<evidence type="ECO:0000259" key="2">
    <source>
        <dbReference type="PROSITE" id="PS50035"/>
    </source>
</evidence>
<reference evidence="4" key="2">
    <citation type="journal article" date="2017" name="Nat. Plants">
        <title>The Aegilops tauschii genome reveals multiple impacts of transposons.</title>
        <authorList>
            <person name="Zhao G."/>
            <person name="Zou C."/>
            <person name="Li K."/>
            <person name="Wang K."/>
            <person name="Li T."/>
            <person name="Gao L."/>
            <person name="Zhang X."/>
            <person name="Wang H."/>
            <person name="Yang Z."/>
            <person name="Liu X."/>
            <person name="Jiang W."/>
            <person name="Mao L."/>
            <person name="Kong X."/>
            <person name="Jiao Y."/>
            <person name="Jia J."/>
        </authorList>
    </citation>
    <scope>NUCLEOTIDE SEQUENCE [LARGE SCALE GENOMIC DNA]</scope>
    <source>
        <strain evidence="4">cv. AL8/78</strain>
    </source>
</reference>
<dbReference type="InterPro" id="IPR050874">
    <property type="entry name" value="Diverse_PLD-related"/>
</dbReference>
<evidence type="ECO:0000313" key="3">
    <source>
        <dbReference type="EnsemblPlants" id="AET7Gv21238700.2"/>
    </source>
</evidence>
<dbReference type="GO" id="GO:0003824">
    <property type="term" value="F:catalytic activity"/>
    <property type="evidence" value="ECO:0007669"/>
    <property type="project" value="InterPro"/>
</dbReference>
<name>A0A453T4R0_AEGTS</name>
<accession>A0A453T4R0</accession>
<dbReference type="SMART" id="SM00155">
    <property type="entry name" value="PLDc"/>
    <property type="match status" value="2"/>
</dbReference>
<dbReference type="PANTHER" id="PTHR10185">
    <property type="entry name" value="PHOSPHOLIPASE D - RELATED"/>
    <property type="match status" value="1"/>
</dbReference>
<feature type="compositionally biased region" description="Polar residues" evidence="1">
    <location>
        <begin position="58"/>
        <end position="101"/>
    </location>
</feature>
<dbReference type="PROSITE" id="PS50035">
    <property type="entry name" value="PLD"/>
    <property type="match status" value="1"/>
</dbReference>
<evidence type="ECO:0000313" key="4">
    <source>
        <dbReference type="Proteomes" id="UP000015105"/>
    </source>
</evidence>
<evidence type="ECO:0000256" key="1">
    <source>
        <dbReference type="SAM" id="MobiDB-lite"/>
    </source>
</evidence>
<dbReference type="Gene3D" id="3.30.870.10">
    <property type="entry name" value="Endonuclease Chain A"/>
    <property type="match status" value="2"/>
</dbReference>
<protein>
    <recommendedName>
        <fullName evidence="2">PLD phosphodiesterase domain-containing protein</fullName>
    </recommendedName>
</protein>
<feature type="compositionally biased region" description="Basic residues" evidence="1">
    <location>
        <begin position="27"/>
        <end position="41"/>
    </location>
</feature>
<dbReference type="InterPro" id="IPR025202">
    <property type="entry name" value="PLD-like_dom"/>
</dbReference>
<reference evidence="3" key="5">
    <citation type="journal article" date="2021" name="G3 (Bethesda)">
        <title>Aegilops tauschii genome assembly Aet v5.0 features greater sequence contiguity and improved annotation.</title>
        <authorList>
            <person name="Wang L."/>
            <person name="Zhu T."/>
            <person name="Rodriguez J.C."/>
            <person name="Deal K.R."/>
            <person name="Dubcovsky J."/>
            <person name="McGuire P.E."/>
            <person name="Lux T."/>
            <person name="Spannagl M."/>
            <person name="Mayer K.F.X."/>
            <person name="Baldrich P."/>
            <person name="Meyers B.C."/>
            <person name="Huo N."/>
            <person name="Gu Y.Q."/>
            <person name="Zhou H."/>
            <person name="Devos K.M."/>
            <person name="Bennetzen J.L."/>
            <person name="Unver T."/>
            <person name="Budak H."/>
            <person name="Gulick P.J."/>
            <person name="Galiba G."/>
            <person name="Kalapos B."/>
            <person name="Nelson D.R."/>
            <person name="Li P."/>
            <person name="You F.M."/>
            <person name="Luo M.C."/>
            <person name="Dvorak J."/>
        </authorList>
    </citation>
    <scope>NUCLEOTIDE SEQUENCE [LARGE SCALE GENOMIC DNA]</scope>
    <source>
        <strain evidence="3">cv. AL8/78</strain>
    </source>
</reference>
<dbReference type="SUPFAM" id="SSF56024">
    <property type="entry name" value="Phospholipase D/nuclease"/>
    <property type="match status" value="2"/>
</dbReference>
<dbReference type="AlphaFoldDB" id="A0A453T4R0"/>
<proteinExistence type="predicted"/>
<dbReference type="CDD" id="cd09107">
    <property type="entry name" value="PLDc_vPLD3_4_5_like_2"/>
    <property type="match status" value="1"/>
</dbReference>
<dbReference type="Pfam" id="PF13091">
    <property type="entry name" value="PLDc_2"/>
    <property type="match status" value="1"/>
</dbReference>
<dbReference type="PANTHER" id="PTHR10185:SF17">
    <property type="entry name" value="GM01519P-RELATED"/>
    <property type="match status" value="1"/>
</dbReference>
<reference evidence="3" key="3">
    <citation type="journal article" date="2017" name="Nature">
        <title>Genome sequence of the progenitor of the wheat D genome Aegilops tauschii.</title>
        <authorList>
            <person name="Luo M.C."/>
            <person name="Gu Y.Q."/>
            <person name="Puiu D."/>
            <person name="Wang H."/>
            <person name="Twardziok S.O."/>
            <person name="Deal K.R."/>
            <person name="Huo N."/>
            <person name="Zhu T."/>
            <person name="Wang L."/>
            <person name="Wang Y."/>
            <person name="McGuire P.E."/>
            <person name="Liu S."/>
            <person name="Long H."/>
            <person name="Ramasamy R.K."/>
            <person name="Rodriguez J.C."/>
            <person name="Van S.L."/>
            <person name="Yuan L."/>
            <person name="Wang Z."/>
            <person name="Xia Z."/>
            <person name="Xiao L."/>
            <person name="Anderson O.D."/>
            <person name="Ouyang S."/>
            <person name="Liang Y."/>
            <person name="Zimin A.V."/>
            <person name="Pertea G."/>
            <person name="Qi P."/>
            <person name="Bennetzen J.L."/>
            <person name="Dai X."/>
            <person name="Dawson M.W."/>
            <person name="Muller H.G."/>
            <person name="Kugler K."/>
            <person name="Rivarola-Duarte L."/>
            <person name="Spannagl M."/>
            <person name="Mayer K.F.X."/>
            <person name="Lu F.H."/>
            <person name="Bevan M.W."/>
            <person name="Leroy P."/>
            <person name="Li P."/>
            <person name="You F.M."/>
            <person name="Sun Q."/>
            <person name="Liu Z."/>
            <person name="Lyons E."/>
            <person name="Wicker T."/>
            <person name="Salzberg S.L."/>
            <person name="Devos K.M."/>
            <person name="Dvorak J."/>
        </authorList>
    </citation>
    <scope>NUCLEOTIDE SEQUENCE [LARGE SCALE GENOMIC DNA]</scope>
    <source>
        <strain evidence="3">cv. AL8/78</strain>
    </source>
</reference>
<organism evidence="3 4">
    <name type="scientific">Aegilops tauschii subsp. strangulata</name>
    <name type="common">Goatgrass</name>
    <dbReference type="NCBI Taxonomy" id="200361"/>
    <lineage>
        <taxon>Eukaryota</taxon>
        <taxon>Viridiplantae</taxon>
        <taxon>Streptophyta</taxon>
        <taxon>Embryophyta</taxon>
        <taxon>Tracheophyta</taxon>
        <taxon>Spermatophyta</taxon>
        <taxon>Magnoliopsida</taxon>
        <taxon>Liliopsida</taxon>
        <taxon>Poales</taxon>
        <taxon>Poaceae</taxon>
        <taxon>BOP clade</taxon>
        <taxon>Pooideae</taxon>
        <taxon>Triticodae</taxon>
        <taxon>Triticeae</taxon>
        <taxon>Triticinae</taxon>
        <taxon>Aegilops</taxon>
    </lineage>
</organism>
<dbReference type="Proteomes" id="UP000015105">
    <property type="component" value="Chromosome 7D"/>
</dbReference>
<reference evidence="3" key="4">
    <citation type="submission" date="2019-03" db="UniProtKB">
        <authorList>
            <consortium name="EnsemblPlants"/>
        </authorList>
    </citation>
    <scope>IDENTIFICATION</scope>
</reference>
<feature type="region of interest" description="Disordered" evidence="1">
    <location>
        <begin position="12"/>
        <end position="105"/>
    </location>
</feature>
<reference evidence="4" key="1">
    <citation type="journal article" date="2014" name="Science">
        <title>Ancient hybridizations among the ancestral genomes of bread wheat.</title>
        <authorList>
            <consortium name="International Wheat Genome Sequencing Consortium,"/>
            <person name="Marcussen T."/>
            <person name="Sandve S.R."/>
            <person name="Heier L."/>
            <person name="Spannagl M."/>
            <person name="Pfeifer M."/>
            <person name="Jakobsen K.S."/>
            <person name="Wulff B.B."/>
            <person name="Steuernagel B."/>
            <person name="Mayer K.F."/>
            <person name="Olsen O.A."/>
        </authorList>
    </citation>
    <scope>NUCLEOTIDE SEQUENCE [LARGE SCALE GENOMIC DNA]</scope>
    <source>
        <strain evidence="4">cv. AL8/78</strain>
    </source>
</reference>
<dbReference type="Gramene" id="AET7Gv21238700.2">
    <property type="protein sequence ID" value="AET7Gv21238700.2"/>
    <property type="gene ID" value="AET7Gv21238700"/>
</dbReference>
<sequence length="514" mass="57662">RAPWLLRLVAAGTSSCPRSSSPSPRCGQRRRPRAPWSRARRGWCSPSPPTCPSSAASRGSSPQRTCSSGYQGTRQRALTSLRNTGSSSHTQRTRNQGSTGSPRVRWRSLGLTRGAGFTRHWRKRQIVRIAQHTGFAPDFDQESANLAAGRPNVQNVTVLFEDWWGSGVLHAKVWISDKKDVYIGSANNDWKSLTQVKELGIYFVGCPQIAKTVEVYFQNLWTLSTLNSTTYTKIAWDKKWQTFRKVPCWSHFLQPEQRCRSPLPLSVDVPYVDGYPSPAHPELLDVLIETPGLKRSTKEHHLSYLSFAPPELSFDKFQADEQGWVDTIKSVNSGGMVRISTMDWLGQSQYASETVFWPSLSSAISEVIFSKNATVRLLVAYWTHFIPSTEKYLKSLLYSNILCTSSKYNHCGGKVEVKYYLVPGYNETGPALAHGAPTGNRYPDFTRVNHGKYAVSDVRANIGTSNLIWDYFYTTAGVSFGTYDPSIVSQLQDVFDADWDSPYTMPVKPLEASR</sequence>
<dbReference type="InterPro" id="IPR001736">
    <property type="entry name" value="PLipase_D/transphosphatidylase"/>
</dbReference>
<feature type="compositionally biased region" description="Low complexity" evidence="1">
    <location>
        <begin position="14"/>
        <end position="26"/>
    </location>
</feature>